<feature type="transmembrane region" description="Helical" evidence="1">
    <location>
        <begin position="9"/>
        <end position="30"/>
    </location>
</feature>
<dbReference type="InterPro" id="IPR007165">
    <property type="entry name" value="Phage_holin_4_2"/>
</dbReference>
<name>A0A9X3MPK0_9ACTN</name>
<dbReference type="EMBL" id="JAPDOD010000004">
    <property type="protein sequence ID" value="MDA0160047.1"/>
    <property type="molecule type" value="Genomic_DNA"/>
</dbReference>
<keyword evidence="1" id="KW-0812">Transmembrane</keyword>
<dbReference type="InterPro" id="IPR002591">
    <property type="entry name" value="Phosphodiest/P_Trfase"/>
</dbReference>
<evidence type="ECO:0000256" key="1">
    <source>
        <dbReference type="SAM" id="Phobius"/>
    </source>
</evidence>
<reference evidence="2" key="1">
    <citation type="submission" date="2022-10" db="EMBL/GenBank/DDBJ databases">
        <title>The WGS of Solirubrobacter ginsenosidimutans DSM 21036.</title>
        <authorList>
            <person name="Jiang Z."/>
        </authorList>
    </citation>
    <scope>NUCLEOTIDE SEQUENCE</scope>
    <source>
        <strain evidence="2">DSM 21036</strain>
    </source>
</reference>
<dbReference type="RefSeq" id="WP_270038815.1">
    <property type="nucleotide sequence ID" value="NZ_JAPDOD010000004.1"/>
</dbReference>
<dbReference type="InterPro" id="IPR017850">
    <property type="entry name" value="Alkaline_phosphatase_core_sf"/>
</dbReference>
<gene>
    <name evidence="2" type="ORF">OM076_07225</name>
</gene>
<sequence>MPVRLLGRLTLVLILDALALLALSALLSGFTLAGPLAALGLAAVLGIANAVVWPLILRFALPFTVATLGLGALVLNAAILLGAAALLDDVEIAGLTEAIVVVLGLTLITTLVGGVLALDRGDLWYRHIVRRQLKRAQLAEKTKVPGVVFLEIDGLAHDVLRRALRDGNAPVLAGWMRDRGYRLEGWETDWSSQTGACQAGLLHGSDDDMPAFRWWEKDTGRAIVTNHPRDAAEIERRRSDGKGLLYADGASRANILSGDAPHSMLTMSTVLDRKREGRLGQDYFAYFASPYGVARTLLRVIGEFFIERWSAVQQVRRDVRPRIKRDWKYALVRSYATVIQLDLQVAAVTADVLAGRPVVYTTFLAYDEVAHHSGIERPDTLAVLRKVDQAIDRIAAAVEHAPRPYELIVLSDHGQSQGATFRQRYGEGLEDIVGRFAGEGEVRAEDAHSDEGLASFNASVSEVATRDTPVGHAVRTAAGKRLDEAPDPSIPEVSVMASGNLGIISFPREPGRVTLEQIAERRPGLLDTLRGHPGIAFVLVRSEHLGPVVLGPAGQRFLNDDTVEGDDPLAPFGPFAADHIRRTDGFPHCPDIVVNSTYWDELEEVAAFEELVGSHGGMGGGQAHPFVMHPPELQWPSEPVVSSEAVHRILRGWLVELGQTAYAEEREPVTR</sequence>
<feature type="transmembrane region" description="Helical" evidence="1">
    <location>
        <begin position="98"/>
        <end position="118"/>
    </location>
</feature>
<keyword evidence="1" id="KW-1133">Transmembrane helix</keyword>
<feature type="transmembrane region" description="Helical" evidence="1">
    <location>
        <begin position="36"/>
        <end position="56"/>
    </location>
</feature>
<dbReference type="SUPFAM" id="SSF53649">
    <property type="entry name" value="Alkaline phosphatase-like"/>
    <property type="match status" value="1"/>
</dbReference>
<keyword evidence="1" id="KW-0472">Membrane</keyword>
<keyword evidence="3" id="KW-1185">Reference proteome</keyword>
<proteinExistence type="predicted"/>
<dbReference type="AlphaFoldDB" id="A0A9X3MPK0"/>
<evidence type="ECO:0000313" key="3">
    <source>
        <dbReference type="Proteomes" id="UP001149140"/>
    </source>
</evidence>
<dbReference type="Pfam" id="PF01663">
    <property type="entry name" value="Phosphodiest"/>
    <property type="match status" value="1"/>
</dbReference>
<feature type="transmembrane region" description="Helical" evidence="1">
    <location>
        <begin position="63"/>
        <end position="86"/>
    </location>
</feature>
<evidence type="ECO:0000313" key="2">
    <source>
        <dbReference type="EMBL" id="MDA0160047.1"/>
    </source>
</evidence>
<comment type="caution">
    <text evidence="2">The sequence shown here is derived from an EMBL/GenBank/DDBJ whole genome shotgun (WGS) entry which is preliminary data.</text>
</comment>
<dbReference type="Proteomes" id="UP001149140">
    <property type="component" value="Unassembled WGS sequence"/>
</dbReference>
<dbReference type="Pfam" id="PF04020">
    <property type="entry name" value="Phage_holin_4_2"/>
    <property type="match status" value="1"/>
</dbReference>
<accession>A0A9X3MPK0</accession>
<protein>
    <submittedName>
        <fullName evidence="2">Phage holin family protein</fullName>
    </submittedName>
</protein>
<dbReference type="Gene3D" id="3.40.720.10">
    <property type="entry name" value="Alkaline Phosphatase, subunit A"/>
    <property type="match status" value="1"/>
</dbReference>
<organism evidence="2 3">
    <name type="scientific">Solirubrobacter ginsenosidimutans</name>
    <dbReference type="NCBI Taxonomy" id="490573"/>
    <lineage>
        <taxon>Bacteria</taxon>
        <taxon>Bacillati</taxon>
        <taxon>Actinomycetota</taxon>
        <taxon>Thermoleophilia</taxon>
        <taxon>Solirubrobacterales</taxon>
        <taxon>Solirubrobacteraceae</taxon>
        <taxon>Solirubrobacter</taxon>
    </lineage>
</organism>